<reference evidence="2" key="1">
    <citation type="submission" date="2017-02" db="UniProtKB">
        <authorList>
            <consortium name="WormBaseParasite"/>
        </authorList>
    </citation>
    <scope>IDENTIFICATION</scope>
</reference>
<keyword evidence="1" id="KW-1185">Reference proteome</keyword>
<dbReference type="AlphaFoldDB" id="A0A0M3HN61"/>
<accession>A0A0M3HN61</accession>
<protein>
    <submittedName>
        <fullName evidence="2">Protein kinase domain-containing protein</fullName>
    </submittedName>
</protein>
<dbReference type="Proteomes" id="UP000036681">
    <property type="component" value="Unplaced"/>
</dbReference>
<sequence length="572" mass="63624">MLAASQATAFGCVHSTPASTTMLKHNVIDDMKIAVSSGMSLATSALHSRDHSNHPACGIKRGRIVPPAQVIPELEAESGMWDLEKVPDELPKLVGAEKYPDKRKTCVEVWATIRRQQREERELLPDFNMVTDVAPVLDLSVSKSMLNSTSDDSSPLSMKSDICDENLQFEVTATEMLLVENLKGCRSESIALFANTDASEAEYTNTSRMLRNSKLSFTNEEEETAGGSMRMSSERQRNAAFEVPYEEIIERRPLIVKATIESASNVSRLSMDTVTTERNAFRQLANCEDNRPCNSTASSKAARRSFVIENSLFSHRSLSCVSENVDCISFIVDEQASDAGNEDRHLPSDAVDDTEIFTTQLSPSVTTTHMMISPASALLSRRRETTVTALSKSSTSRASSISNTLSVTQKTDRFAVLEKRAIVEPKQSNGLRRSSRKRVAPLRFWLGEHAIYHVNEQGDRELVDISTVRIRDPFLIEYNTASPRVAMQRRVQRKRSCIINGISAACMAHCDEIDLSIAQIKDQQNAVPPIGHSDVTVTDRLHRRINCIRAIRETKAVDVIRTQFAKGDDVER</sequence>
<proteinExistence type="predicted"/>
<organism evidence="1 2">
    <name type="scientific">Ascaris lumbricoides</name>
    <name type="common">Giant roundworm</name>
    <dbReference type="NCBI Taxonomy" id="6252"/>
    <lineage>
        <taxon>Eukaryota</taxon>
        <taxon>Metazoa</taxon>
        <taxon>Ecdysozoa</taxon>
        <taxon>Nematoda</taxon>
        <taxon>Chromadorea</taxon>
        <taxon>Rhabditida</taxon>
        <taxon>Spirurina</taxon>
        <taxon>Ascaridomorpha</taxon>
        <taxon>Ascaridoidea</taxon>
        <taxon>Ascarididae</taxon>
        <taxon>Ascaris</taxon>
    </lineage>
</organism>
<dbReference type="WBParaSite" id="ALUE_0000307501-mRNA-1">
    <property type="protein sequence ID" value="ALUE_0000307501-mRNA-1"/>
    <property type="gene ID" value="ALUE_0000307501"/>
</dbReference>
<name>A0A0M3HN61_ASCLU</name>
<evidence type="ECO:0000313" key="1">
    <source>
        <dbReference type="Proteomes" id="UP000036681"/>
    </source>
</evidence>
<evidence type="ECO:0000313" key="2">
    <source>
        <dbReference type="WBParaSite" id="ALUE_0000307501-mRNA-1"/>
    </source>
</evidence>